<protein>
    <submittedName>
        <fullName evidence="1">Uncharacterized protein</fullName>
    </submittedName>
</protein>
<name>A0A426ZQ16_ENSVE</name>
<reference evidence="1 2" key="1">
    <citation type="journal article" date="2014" name="Agronomy (Basel)">
        <title>A Draft Genome Sequence for Ensete ventricosum, the Drought-Tolerant Tree Against Hunger.</title>
        <authorList>
            <person name="Harrison J."/>
            <person name="Moore K.A."/>
            <person name="Paszkiewicz K."/>
            <person name="Jones T."/>
            <person name="Grant M."/>
            <person name="Ambacheew D."/>
            <person name="Muzemil S."/>
            <person name="Studholme D.J."/>
        </authorList>
    </citation>
    <scope>NUCLEOTIDE SEQUENCE [LARGE SCALE GENOMIC DNA]</scope>
</reference>
<evidence type="ECO:0000313" key="1">
    <source>
        <dbReference type="EMBL" id="RRT66086.1"/>
    </source>
</evidence>
<organism evidence="1 2">
    <name type="scientific">Ensete ventricosum</name>
    <name type="common">Abyssinian banana</name>
    <name type="synonym">Musa ensete</name>
    <dbReference type="NCBI Taxonomy" id="4639"/>
    <lineage>
        <taxon>Eukaryota</taxon>
        <taxon>Viridiplantae</taxon>
        <taxon>Streptophyta</taxon>
        <taxon>Embryophyta</taxon>
        <taxon>Tracheophyta</taxon>
        <taxon>Spermatophyta</taxon>
        <taxon>Magnoliopsida</taxon>
        <taxon>Liliopsida</taxon>
        <taxon>Zingiberales</taxon>
        <taxon>Musaceae</taxon>
        <taxon>Ensete</taxon>
    </lineage>
</organism>
<dbReference type="EMBL" id="AMZH03005567">
    <property type="protein sequence ID" value="RRT66086.1"/>
    <property type="molecule type" value="Genomic_DNA"/>
</dbReference>
<dbReference type="Proteomes" id="UP000287651">
    <property type="component" value="Unassembled WGS sequence"/>
</dbReference>
<evidence type="ECO:0000313" key="2">
    <source>
        <dbReference type="Proteomes" id="UP000287651"/>
    </source>
</evidence>
<accession>A0A426ZQ16</accession>
<sequence>MGSIQSVKASLRFREGYQYCDSSNQPAAALGVGTFLSLVTLSKCQSESSLYWMTGKGRQRPALQTKKMQWLSEFGNLRDLSEADKFLPYTLPDDRLAYFGGH</sequence>
<proteinExistence type="predicted"/>
<gene>
    <name evidence="1" type="ORF">B296_00027104</name>
</gene>
<comment type="caution">
    <text evidence="1">The sequence shown here is derived from an EMBL/GenBank/DDBJ whole genome shotgun (WGS) entry which is preliminary data.</text>
</comment>
<dbReference type="AlphaFoldDB" id="A0A426ZQ16"/>